<feature type="compositionally biased region" description="Polar residues" evidence="1">
    <location>
        <begin position="1"/>
        <end position="12"/>
    </location>
</feature>
<evidence type="ECO:0000313" key="2">
    <source>
        <dbReference type="EMBL" id="RPA80368.1"/>
    </source>
</evidence>
<feature type="compositionally biased region" description="Polar residues" evidence="1">
    <location>
        <begin position="31"/>
        <end position="40"/>
    </location>
</feature>
<feature type="region of interest" description="Disordered" evidence="1">
    <location>
        <begin position="132"/>
        <end position="170"/>
    </location>
</feature>
<proteinExistence type="predicted"/>
<dbReference type="AlphaFoldDB" id="A0A3N4I6Q6"/>
<keyword evidence="3" id="KW-1185">Reference proteome</keyword>
<accession>A0A3N4I6Q6</accession>
<organism evidence="2 3">
    <name type="scientific">Ascobolus immersus RN42</name>
    <dbReference type="NCBI Taxonomy" id="1160509"/>
    <lineage>
        <taxon>Eukaryota</taxon>
        <taxon>Fungi</taxon>
        <taxon>Dikarya</taxon>
        <taxon>Ascomycota</taxon>
        <taxon>Pezizomycotina</taxon>
        <taxon>Pezizomycetes</taxon>
        <taxon>Pezizales</taxon>
        <taxon>Ascobolaceae</taxon>
        <taxon>Ascobolus</taxon>
    </lineage>
</organism>
<dbReference type="EMBL" id="ML119689">
    <property type="protein sequence ID" value="RPA80368.1"/>
    <property type="molecule type" value="Genomic_DNA"/>
</dbReference>
<gene>
    <name evidence="2" type="ORF">BJ508DRAFT_307570</name>
</gene>
<evidence type="ECO:0000313" key="3">
    <source>
        <dbReference type="Proteomes" id="UP000275078"/>
    </source>
</evidence>
<dbReference type="Proteomes" id="UP000275078">
    <property type="component" value="Unassembled WGS sequence"/>
</dbReference>
<reference evidence="2 3" key="1">
    <citation type="journal article" date="2018" name="Nat. Ecol. Evol.">
        <title>Pezizomycetes genomes reveal the molecular basis of ectomycorrhizal truffle lifestyle.</title>
        <authorList>
            <person name="Murat C."/>
            <person name="Payen T."/>
            <person name="Noel B."/>
            <person name="Kuo A."/>
            <person name="Morin E."/>
            <person name="Chen J."/>
            <person name="Kohler A."/>
            <person name="Krizsan K."/>
            <person name="Balestrini R."/>
            <person name="Da Silva C."/>
            <person name="Montanini B."/>
            <person name="Hainaut M."/>
            <person name="Levati E."/>
            <person name="Barry K.W."/>
            <person name="Belfiori B."/>
            <person name="Cichocki N."/>
            <person name="Clum A."/>
            <person name="Dockter R.B."/>
            <person name="Fauchery L."/>
            <person name="Guy J."/>
            <person name="Iotti M."/>
            <person name="Le Tacon F."/>
            <person name="Lindquist E.A."/>
            <person name="Lipzen A."/>
            <person name="Malagnac F."/>
            <person name="Mello A."/>
            <person name="Molinier V."/>
            <person name="Miyauchi S."/>
            <person name="Poulain J."/>
            <person name="Riccioni C."/>
            <person name="Rubini A."/>
            <person name="Sitrit Y."/>
            <person name="Splivallo R."/>
            <person name="Traeger S."/>
            <person name="Wang M."/>
            <person name="Zifcakova L."/>
            <person name="Wipf D."/>
            <person name="Zambonelli A."/>
            <person name="Paolocci F."/>
            <person name="Nowrousian M."/>
            <person name="Ottonello S."/>
            <person name="Baldrian P."/>
            <person name="Spatafora J.W."/>
            <person name="Henrissat B."/>
            <person name="Nagy L.G."/>
            <person name="Aury J.M."/>
            <person name="Wincker P."/>
            <person name="Grigoriev I.V."/>
            <person name="Bonfante P."/>
            <person name="Martin F.M."/>
        </authorList>
    </citation>
    <scope>NUCLEOTIDE SEQUENCE [LARGE SCALE GENOMIC DNA]</scope>
    <source>
        <strain evidence="2 3">RN42</strain>
    </source>
</reference>
<name>A0A3N4I6Q6_ASCIM</name>
<feature type="compositionally biased region" description="Basic and acidic residues" evidence="1">
    <location>
        <begin position="19"/>
        <end position="28"/>
    </location>
</feature>
<feature type="region of interest" description="Disordered" evidence="1">
    <location>
        <begin position="1"/>
        <end position="40"/>
    </location>
</feature>
<protein>
    <submittedName>
        <fullName evidence="2">Uncharacterized protein</fullName>
    </submittedName>
</protein>
<feature type="region of interest" description="Disordered" evidence="1">
    <location>
        <begin position="184"/>
        <end position="211"/>
    </location>
</feature>
<sequence length="314" mass="35632">MTTQSPIDSPSRFNPFRDYTGHFNKDEGPTPSLSWDSETLGSDTDFEDDESFVEYGGKAYPYSSTKHLVPFVRNEDRVPKWIFRQPSCNHQFEAGNTAHRVPSFKNLKSQHMDFKFGPKLLFVRIRHARNFQDLSKPSPPLPRVRSGSVASFAPDPIHRSSKSLTAPSTNRIRSASVSSLLSIGSSGRQRSCSNTTSFSPLEAPTKGPGRHTIQEVETKDNDSYLHSDSVDVTVRIAAFQFYNRDRFVLLSVNCQTNWLRIPDWYHPFDCLVVEEGDSTVFVWGIQNVGPEHVEWNQQIGLLLQFGKKVKVVEY</sequence>
<evidence type="ECO:0000256" key="1">
    <source>
        <dbReference type="SAM" id="MobiDB-lite"/>
    </source>
</evidence>